<dbReference type="GO" id="GO:0016020">
    <property type="term" value="C:membrane"/>
    <property type="evidence" value="ECO:0007669"/>
    <property type="project" value="UniProtKB-SubCell"/>
</dbReference>
<dbReference type="AlphaFoldDB" id="A0AAD4BLF2"/>
<name>A0AAD4BLF2_BOLED</name>
<keyword evidence="2" id="KW-0812">Transmembrane</keyword>
<dbReference type="InterPro" id="IPR004993">
    <property type="entry name" value="GH3"/>
</dbReference>
<comment type="caution">
    <text evidence="5">The sequence shown here is derived from an EMBL/GenBank/DDBJ whole genome shotgun (WGS) entry which is preliminary data.</text>
</comment>
<proteinExistence type="predicted"/>
<feature type="transmembrane region" description="Helical" evidence="2">
    <location>
        <begin position="253"/>
        <end position="271"/>
    </location>
</feature>
<feature type="transmembrane region" description="Helical" evidence="2">
    <location>
        <begin position="93"/>
        <end position="114"/>
    </location>
</feature>
<feature type="domain" description="GH3 middle" evidence="3">
    <location>
        <begin position="392"/>
        <end position="458"/>
    </location>
</feature>
<accession>A0AAD4BLF2</accession>
<evidence type="ECO:0000313" key="6">
    <source>
        <dbReference type="Proteomes" id="UP001194468"/>
    </source>
</evidence>
<dbReference type="InterPro" id="IPR055378">
    <property type="entry name" value="GH3_C"/>
</dbReference>
<protein>
    <submittedName>
        <fullName evidence="5">GH3 auxin-responsive promoter-domain-containing protein</fullName>
    </submittedName>
</protein>
<keyword evidence="6" id="KW-1185">Reference proteome</keyword>
<dbReference type="SUPFAM" id="SSF103473">
    <property type="entry name" value="MFS general substrate transporter"/>
    <property type="match status" value="1"/>
</dbReference>
<evidence type="ECO:0000256" key="1">
    <source>
        <dbReference type="ARBA" id="ARBA00004141"/>
    </source>
</evidence>
<feature type="transmembrane region" description="Helical" evidence="2">
    <location>
        <begin position="52"/>
        <end position="72"/>
    </location>
</feature>
<dbReference type="Pfam" id="PF23571">
    <property type="entry name" value="GH3_M"/>
    <property type="match status" value="1"/>
</dbReference>
<organism evidence="5 6">
    <name type="scientific">Boletus edulis BED1</name>
    <dbReference type="NCBI Taxonomy" id="1328754"/>
    <lineage>
        <taxon>Eukaryota</taxon>
        <taxon>Fungi</taxon>
        <taxon>Dikarya</taxon>
        <taxon>Basidiomycota</taxon>
        <taxon>Agaricomycotina</taxon>
        <taxon>Agaricomycetes</taxon>
        <taxon>Agaricomycetidae</taxon>
        <taxon>Boletales</taxon>
        <taxon>Boletineae</taxon>
        <taxon>Boletaceae</taxon>
        <taxon>Boletoideae</taxon>
        <taxon>Boletus</taxon>
    </lineage>
</organism>
<dbReference type="EMBL" id="WHUW01000031">
    <property type="protein sequence ID" value="KAF8433861.1"/>
    <property type="molecule type" value="Genomic_DNA"/>
</dbReference>
<comment type="subcellular location">
    <subcellularLocation>
        <location evidence="1">Membrane</location>
        <topology evidence="1">Multi-pass membrane protein</topology>
    </subcellularLocation>
</comment>
<evidence type="ECO:0000313" key="5">
    <source>
        <dbReference type="EMBL" id="KAF8433861.1"/>
    </source>
</evidence>
<feature type="domain" description="GH3 C-terminal" evidence="4">
    <location>
        <begin position="474"/>
        <end position="590"/>
    </location>
</feature>
<keyword evidence="2" id="KW-1133">Transmembrane helix</keyword>
<dbReference type="Proteomes" id="UP001194468">
    <property type="component" value="Unassembled WGS sequence"/>
</dbReference>
<dbReference type="Pfam" id="PF07690">
    <property type="entry name" value="MFS_1"/>
    <property type="match status" value="1"/>
</dbReference>
<dbReference type="Pfam" id="PF23572">
    <property type="entry name" value="GH3_C"/>
    <property type="match status" value="1"/>
</dbReference>
<dbReference type="InterPro" id="IPR011701">
    <property type="entry name" value="MFS"/>
</dbReference>
<dbReference type="PANTHER" id="PTHR31901">
    <property type="entry name" value="GH3 DOMAIN-CONTAINING PROTEIN"/>
    <property type="match status" value="1"/>
</dbReference>
<reference evidence="5" key="1">
    <citation type="submission" date="2019-10" db="EMBL/GenBank/DDBJ databases">
        <authorList>
            <consortium name="DOE Joint Genome Institute"/>
            <person name="Kuo A."/>
            <person name="Miyauchi S."/>
            <person name="Kiss E."/>
            <person name="Drula E."/>
            <person name="Kohler A."/>
            <person name="Sanchez-Garcia M."/>
            <person name="Andreopoulos B."/>
            <person name="Barry K.W."/>
            <person name="Bonito G."/>
            <person name="Buee M."/>
            <person name="Carver A."/>
            <person name="Chen C."/>
            <person name="Cichocki N."/>
            <person name="Clum A."/>
            <person name="Culley D."/>
            <person name="Crous P.W."/>
            <person name="Fauchery L."/>
            <person name="Girlanda M."/>
            <person name="Hayes R."/>
            <person name="Keri Z."/>
            <person name="LaButti K."/>
            <person name="Lipzen A."/>
            <person name="Lombard V."/>
            <person name="Magnuson J."/>
            <person name="Maillard F."/>
            <person name="Morin E."/>
            <person name="Murat C."/>
            <person name="Nolan M."/>
            <person name="Ohm R."/>
            <person name="Pangilinan J."/>
            <person name="Pereira M."/>
            <person name="Perotto S."/>
            <person name="Peter M."/>
            <person name="Riley R."/>
            <person name="Sitrit Y."/>
            <person name="Stielow B."/>
            <person name="Szollosi G."/>
            <person name="Zifcakova L."/>
            <person name="Stursova M."/>
            <person name="Spatafora J.W."/>
            <person name="Tedersoo L."/>
            <person name="Vaario L.-M."/>
            <person name="Yamada A."/>
            <person name="Yan M."/>
            <person name="Wang P."/>
            <person name="Xu J."/>
            <person name="Bruns T."/>
            <person name="Baldrian P."/>
            <person name="Vilgalys R."/>
            <person name="Henrissat B."/>
            <person name="Grigoriev I.V."/>
            <person name="Hibbett D."/>
            <person name="Nagy L.G."/>
            <person name="Martin F.M."/>
        </authorList>
    </citation>
    <scope>NUCLEOTIDE SEQUENCE</scope>
    <source>
        <strain evidence="5">BED1</strain>
    </source>
</reference>
<feature type="transmembrane region" description="Helical" evidence="2">
    <location>
        <begin position="120"/>
        <end position="141"/>
    </location>
</feature>
<dbReference type="InterPro" id="IPR036259">
    <property type="entry name" value="MFS_trans_sf"/>
</dbReference>
<dbReference type="GO" id="GO:0016881">
    <property type="term" value="F:acid-amino acid ligase activity"/>
    <property type="evidence" value="ECO:0007669"/>
    <property type="project" value="TreeGrafter"/>
</dbReference>
<dbReference type="InterPro" id="IPR055377">
    <property type="entry name" value="GH3_M"/>
</dbReference>
<sequence>MSCISDLTFSAFSGTVDHSSVFVGGCFIPSIPQISKDLNATPAAVSSFCASLHVFCYPPIHVGLTLTLTVLLRSRSRHHRDIYKVEERGTAMGTFAGAMLIGLAMAPPIGGAFAEYLSWRGFQAVLGVCGMLLMLLLALFFPETAHPGSRGIDKAQDPNKPFVWINTLSCLTFLRSPNIMAVTLANTFALISDYALFMPIAYTLGAKYGVQSEGLIGALFIPSGIGNFGTAIHKRTQLYLNPDKDEEKMGTFSMVYSLALVLCRLVISQSLEHMSMVFINTFVDMIRHLDTEFDTVVDCVANGVIPDLDGIADLRHHLEVNIIADPERAEELRRIGLNVSASGSFASSVPLARSFLGPDVDIHFLGYATTECWIGTPYNPFELNHFKLIDYEIIELLDISESESIGGIAQLWEVEVGKRYEPVLTTRDGLWRHRLWDIVEVSGFDPADGVPIIQFVGRGNMGIRFPDFLVTEEELRAAMSSSVVLNMSIKVINWTAAIDDRSIPATIGFFVELANEQDIGTPASDLALAPERLLDELSRSNNNVVWALGHDVFCKPTIRIVRSGTFSDFLQLKLDEGSKNTGQIKVPVVLPKAAYVTWFANRVVQEFSRAAS</sequence>
<reference evidence="5" key="2">
    <citation type="journal article" date="2020" name="Nat. Commun.">
        <title>Large-scale genome sequencing of mycorrhizal fungi provides insights into the early evolution of symbiotic traits.</title>
        <authorList>
            <person name="Miyauchi S."/>
            <person name="Kiss E."/>
            <person name="Kuo A."/>
            <person name="Drula E."/>
            <person name="Kohler A."/>
            <person name="Sanchez-Garcia M."/>
            <person name="Morin E."/>
            <person name="Andreopoulos B."/>
            <person name="Barry K.W."/>
            <person name="Bonito G."/>
            <person name="Buee M."/>
            <person name="Carver A."/>
            <person name="Chen C."/>
            <person name="Cichocki N."/>
            <person name="Clum A."/>
            <person name="Culley D."/>
            <person name="Crous P.W."/>
            <person name="Fauchery L."/>
            <person name="Girlanda M."/>
            <person name="Hayes R.D."/>
            <person name="Keri Z."/>
            <person name="LaButti K."/>
            <person name="Lipzen A."/>
            <person name="Lombard V."/>
            <person name="Magnuson J."/>
            <person name="Maillard F."/>
            <person name="Murat C."/>
            <person name="Nolan M."/>
            <person name="Ohm R.A."/>
            <person name="Pangilinan J."/>
            <person name="Pereira M.F."/>
            <person name="Perotto S."/>
            <person name="Peter M."/>
            <person name="Pfister S."/>
            <person name="Riley R."/>
            <person name="Sitrit Y."/>
            <person name="Stielow J.B."/>
            <person name="Szollosi G."/>
            <person name="Zifcakova L."/>
            <person name="Stursova M."/>
            <person name="Spatafora J.W."/>
            <person name="Tedersoo L."/>
            <person name="Vaario L.M."/>
            <person name="Yamada A."/>
            <person name="Yan M."/>
            <person name="Wang P."/>
            <person name="Xu J."/>
            <person name="Bruns T."/>
            <person name="Baldrian P."/>
            <person name="Vilgalys R."/>
            <person name="Dunand C."/>
            <person name="Henrissat B."/>
            <person name="Grigoriev I.V."/>
            <person name="Hibbett D."/>
            <person name="Nagy L.G."/>
            <person name="Martin F.M."/>
        </authorList>
    </citation>
    <scope>NUCLEOTIDE SEQUENCE</scope>
    <source>
        <strain evidence="5">BED1</strain>
    </source>
</reference>
<feature type="transmembrane region" description="Helical" evidence="2">
    <location>
        <begin position="214"/>
        <end position="232"/>
    </location>
</feature>
<evidence type="ECO:0000256" key="2">
    <source>
        <dbReference type="SAM" id="Phobius"/>
    </source>
</evidence>
<gene>
    <name evidence="5" type="ORF">L210DRAFT_3632906</name>
</gene>
<feature type="transmembrane region" description="Helical" evidence="2">
    <location>
        <begin position="179"/>
        <end position="202"/>
    </location>
</feature>
<evidence type="ECO:0000259" key="3">
    <source>
        <dbReference type="Pfam" id="PF23571"/>
    </source>
</evidence>
<dbReference type="GO" id="GO:0022857">
    <property type="term" value="F:transmembrane transporter activity"/>
    <property type="evidence" value="ECO:0007669"/>
    <property type="project" value="InterPro"/>
</dbReference>
<dbReference type="PANTHER" id="PTHR31901:SF9">
    <property type="entry name" value="GH3 DOMAIN-CONTAINING PROTEIN"/>
    <property type="match status" value="1"/>
</dbReference>
<evidence type="ECO:0000259" key="4">
    <source>
        <dbReference type="Pfam" id="PF23572"/>
    </source>
</evidence>
<dbReference type="Gene3D" id="1.20.1720.10">
    <property type="entry name" value="Multidrug resistance protein D"/>
    <property type="match status" value="1"/>
</dbReference>
<keyword evidence="2" id="KW-0472">Membrane</keyword>
<dbReference type="GO" id="GO:0005737">
    <property type="term" value="C:cytoplasm"/>
    <property type="evidence" value="ECO:0007669"/>
    <property type="project" value="TreeGrafter"/>
</dbReference>